<dbReference type="EMBL" id="QXQA01000002">
    <property type="protein sequence ID" value="RIX59292.1"/>
    <property type="molecule type" value="Genomic_DNA"/>
</dbReference>
<dbReference type="Proteomes" id="UP000266482">
    <property type="component" value="Unassembled WGS sequence"/>
</dbReference>
<sequence>MSRNELHNYLETNLIGCIVTKEENELLKNSGYESEMPDGWSFGDDVWARYQATGIEYFQVNWNKRKGTVVTE</sequence>
<comment type="caution">
    <text evidence="1">The sequence shown here is derived from an EMBL/GenBank/DDBJ whole genome shotgun (WGS) entry which is preliminary data.</text>
</comment>
<protein>
    <submittedName>
        <fullName evidence="1">Uncharacterized protein</fullName>
    </submittedName>
</protein>
<proteinExistence type="predicted"/>
<gene>
    <name evidence="1" type="ORF">D3P08_03815</name>
</gene>
<name>A0A3A1VHW3_9BACL</name>
<evidence type="ECO:0000313" key="2">
    <source>
        <dbReference type="Proteomes" id="UP000266482"/>
    </source>
</evidence>
<evidence type="ECO:0000313" key="1">
    <source>
        <dbReference type="EMBL" id="RIX59292.1"/>
    </source>
</evidence>
<accession>A0A3A1VHW3</accession>
<keyword evidence="2" id="KW-1185">Reference proteome</keyword>
<dbReference type="AlphaFoldDB" id="A0A3A1VHW3"/>
<reference evidence="1 2" key="1">
    <citation type="submission" date="2018-09" db="EMBL/GenBank/DDBJ databases">
        <title>Paenibacillus aracenensis nov. sp. isolated from a cave in southern Spain.</title>
        <authorList>
            <person name="Jurado V."/>
            <person name="Gutierrez-Patricio S."/>
            <person name="Gonzalez-Pimentel J.L."/>
            <person name="Miller A.Z."/>
            <person name="Laiz L."/>
            <person name="Saiz-Jimenez C."/>
        </authorList>
    </citation>
    <scope>NUCLEOTIDE SEQUENCE [LARGE SCALE GENOMIC DNA]</scope>
    <source>
        <strain evidence="1 2">DSM 22867</strain>
    </source>
</reference>
<organism evidence="1 2">
    <name type="scientific">Paenibacillus nanensis</name>
    <dbReference type="NCBI Taxonomy" id="393251"/>
    <lineage>
        <taxon>Bacteria</taxon>
        <taxon>Bacillati</taxon>
        <taxon>Bacillota</taxon>
        <taxon>Bacilli</taxon>
        <taxon>Bacillales</taxon>
        <taxon>Paenibacillaceae</taxon>
        <taxon>Paenibacillus</taxon>
    </lineage>
</organism>